<protein>
    <submittedName>
        <fullName evidence="7">Histone deacetylase family protein</fullName>
    </submittedName>
</protein>
<dbReference type="GO" id="GO:0040029">
    <property type="term" value="P:epigenetic regulation of gene expression"/>
    <property type="evidence" value="ECO:0007669"/>
    <property type="project" value="TreeGrafter"/>
</dbReference>
<dbReference type="EMBL" id="CP044222">
    <property type="protein sequence ID" value="QEW07266.1"/>
    <property type="molecule type" value="Genomic_DNA"/>
</dbReference>
<evidence type="ECO:0000313" key="7">
    <source>
        <dbReference type="EMBL" id="QEW07266.1"/>
    </source>
</evidence>
<name>A0A5J6LFX9_9GAMM</name>
<dbReference type="CDD" id="cd10001">
    <property type="entry name" value="HDAC_classII_APAH"/>
    <property type="match status" value="1"/>
</dbReference>
<keyword evidence="4" id="KW-0378">Hydrolase</keyword>
<evidence type="ECO:0000313" key="8">
    <source>
        <dbReference type="Proteomes" id="UP000325606"/>
    </source>
</evidence>
<dbReference type="GO" id="GO:0016787">
    <property type="term" value="F:hydrolase activity"/>
    <property type="evidence" value="ECO:0007669"/>
    <property type="project" value="UniProtKB-KW"/>
</dbReference>
<dbReference type="KEGG" id="nik:F5I99_12560"/>
<dbReference type="Gene3D" id="3.40.800.20">
    <property type="entry name" value="Histone deacetylase domain"/>
    <property type="match status" value="1"/>
</dbReference>
<evidence type="ECO:0000259" key="6">
    <source>
        <dbReference type="Pfam" id="PF00850"/>
    </source>
</evidence>
<evidence type="ECO:0000256" key="5">
    <source>
        <dbReference type="ARBA" id="ARBA00022833"/>
    </source>
</evidence>
<dbReference type="PRINTS" id="PR01270">
    <property type="entry name" value="HDASUPER"/>
</dbReference>
<evidence type="ECO:0000256" key="2">
    <source>
        <dbReference type="ARBA" id="ARBA00005947"/>
    </source>
</evidence>
<dbReference type="AlphaFoldDB" id="A0A5J6LFX9"/>
<evidence type="ECO:0000256" key="4">
    <source>
        <dbReference type="ARBA" id="ARBA00022801"/>
    </source>
</evidence>
<keyword evidence="3" id="KW-0479">Metal-binding</keyword>
<evidence type="ECO:0000256" key="1">
    <source>
        <dbReference type="ARBA" id="ARBA00001947"/>
    </source>
</evidence>
<dbReference type="SUPFAM" id="SSF52768">
    <property type="entry name" value="Arginase/deacetylase"/>
    <property type="match status" value="1"/>
</dbReference>
<dbReference type="PANTHER" id="PTHR10625:SF17">
    <property type="entry name" value="HISTONE DEACETYLASE 8"/>
    <property type="match status" value="1"/>
</dbReference>
<dbReference type="InterPro" id="IPR023696">
    <property type="entry name" value="Ureohydrolase_dom_sf"/>
</dbReference>
<sequence length="348" mass="37639">MKFYYAEPQSLHAPATMIMRGKIIDSPEGPVRADILRATLDKHNMQLTAPEGLGSDMQQQRIRARLLQIHTPRYLDFLETIYQRWIDLPGASDIVTPNTHPCGTATQYPEHPVGLAGWHLSDMACPMGPDSFKGIMASAATAEAAAESVLAGEDSAYALCRPPGHHAGPELAGGFCYLNNSALAATVLREKYDRVAVVDVDLHHGNGTQTIFYERNDVWTGSLHADTRAFYPFFWGDEKETGTGVGQGFNVNMPLPIGTDGQGFLSTLDALLQRLAEYRPEAIVIALGLDAHKDDPLAGLALETEDFTAIGIRLAGLNLPTVVVQEGGYPTAHLGNNLAAFLTGFRGV</sequence>
<comment type="similarity">
    <text evidence="2">Belongs to the histone deacetylase family.</text>
</comment>
<dbReference type="RefSeq" id="WP_151056506.1">
    <property type="nucleotide sequence ID" value="NZ_CP044222.1"/>
</dbReference>
<dbReference type="Pfam" id="PF00850">
    <property type="entry name" value="Hist_deacetyl"/>
    <property type="match status" value="1"/>
</dbReference>
<keyword evidence="5" id="KW-0862">Zinc</keyword>
<dbReference type="GO" id="GO:0004407">
    <property type="term" value="F:histone deacetylase activity"/>
    <property type="evidence" value="ECO:0007669"/>
    <property type="project" value="TreeGrafter"/>
</dbReference>
<dbReference type="GO" id="GO:0046872">
    <property type="term" value="F:metal ion binding"/>
    <property type="evidence" value="ECO:0007669"/>
    <property type="project" value="UniProtKB-KW"/>
</dbReference>
<keyword evidence="8" id="KW-1185">Reference proteome</keyword>
<dbReference type="InterPro" id="IPR023801">
    <property type="entry name" value="His_deacetylse_dom"/>
</dbReference>
<dbReference type="PANTHER" id="PTHR10625">
    <property type="entry name" value="HISTONE DEACETYLASE HDAC1-RELATED"/>
    <property type="match status" value="1"/>
</dbReference>
<organism evidence="7 8">
    <name type="scientific">Nitrincola iocasae</name>
    <dbReference type="NCBI Taxonomy" id="2614693"/>
    <lineage>
        <taxon>Bacteria</taxon>
        <taxon>Pseudomonadati</taxon>
        <taxon>Pseudomonadota</taxon>
        <taxon>Gammaproteobacteria</taxon>
        <taxon>Oceanospirillales</taxon>
        <taxon>Oceanospirillaceae</taxon>
        <taxon>Nitrincola</taxon>
    </lineage>
</organism>
<accession>A0A5J6LFX9</accession>
<gene>
    <name evidence="7" type="ORF">F5I99_12560</name>
</gene>
<reference evidence="7 8" key="1">
    <citation type="submission" date="2019-09" db="EMBL/GenBank/DDBJ databases">
        <title>Nitrincola iocasae sp. nov., a bacterium isolated from the sediment collected at a cold seep field in South China Sea.</title>
        <authorList>
            <person name="Zhang H."/>
            <person name="Wang H."/>
            <person name="Li C."/>
        </authorList>
    </citation>
    <scope>NUCLEOTIDE SEQUENCE [LARGE SCALE GENOMIC DNA]</scope>
    <source>
        <strain evidence="7 8">KXZD1103</strain>
    </source>
</reference>
<proteinExistence type="inferred from homology"/>
<evidence type="ECO:0000256" key="3">
    <source>
        <dbReference type="ARBA" id="ARBA00022723"/>
    </source>
</evidence>
<feature type="domain" description="Histone deacetylase" evidence="6">
    <location>
        <begin position="27"/>
        <end position="342"/>
    </location>
</feature>
<dbReference type="Proteomes" id="UP000325606">
    <property type="component" value="Chromosome"/>
</dbReference>
<dbReference type="InterPro" id="IPR037138">
    <property type="entry name" value="His_deacetylse_dom_sf"/>
</dbReference>
<comment type="cofactor">
    <cofactor evidence="1">
        <name>Zn(2+)</name>
        <dbReference type="ChEBI" id="CHEBI:29105"/>
    </cofactor>
</comment>
<dbReference type="InterPro" id="IPR000286">
    <property type="entry name" value="HDACs"/>
</dbReference>